<dbReference type="OrthoDB" id="429950at2759"/>
<dbReference type="SMART" id="SM01336">
    <property type="entry name" value="zf-PARP"/>
    <property type="match status" value="1"/>
</dbReference>
<keyword evidence="9" id="KW-1185">Reference proteome</keyword>
<dbReference type="InterPro" id="IPR036957">
    <property type="entry name" value="Znf_PARP_sf"/>
</dbReference>
<gene>
    <name evidence="8" type="ORF">CLCR_02376</name>
</gene>
<accession>A0A1C1CFF5</accession>
<keyword evidence="4" id="KW-0862">Zinc</keyword>
<organism evidence="8 9">
    <name type="scientific">Cladophialophora carrionii</name>
    <dbReference type="NCBI Taxonomy" id="86049"/>
    <lineage>
        <taxon>Eukaryota</taxon>
        <taxon>Fungi</taxon>
        <taxon>Dikarya</taxon>
        <taxon>Ascomycota</taxon>
        <taxon>Pezizomycotina</taxon>
        <taxon>Eurotiomycetes</taxon>
        <taxon>Chaetothyriomycetidae</taxon>
        <taxon>Chaetothyriales</taxon>
        <taxon>Herpotrichiellaceae</taxon>
        <taxon>Cladophialophora</taxon>
    </lineage>
</organism>
<dbReference type="VEuPathDB" id="FungiDB:G647_02224"/>
<reference evidence="9" key="1">
    <citation type="submission" date="2015-07" db="EMBL/GenBank/DDBJ databases">
        <authorList>
            <person name="Teixeira M.M."/>
            <person name="Souza R.C."/>
            <person name="Almeida L.G."/>
            <person name="Vicente V.A."/>
            <person name="de Hoog S."/>
            <person name="Bocca A.L."/>
            <person name="de Almeida S.R."/>
            <person name="Vasconcelos A.T."/>
            <person name="Felipe M.S."/>
        </authorList>
    </citation>
    <scope>NUCLEOTIDE SEQUENCE [LARGE SCALE GENOMIC DNA]</scope>
    <source>
        <strain evidence="9">KSF</strain>
    </source>
</reference>
<protein>
    <recommendedName>
        <fullName evidence="7">PARP-type domain-containing protein</fullName>
    </recommendedName>
</protein>
<evidence type="ECO:0000256" key="4">
    <source>
        <dbReference type="ARBA" id="ARBA00022833"/>
    </source>
</evidence>
<dbReference type="GO" id="GO:0003677">
    <property type="term" value="F:DNA binding"/>
    <property type="evidence" value="ECO:0007669"/>
    <property type="project" value="InterPro"/>
</dbReference>
<feature type="compositionally biased region" description="Basic residues" evidence="6">
    <location>
        <begin position="184"/>
        <end position="193"/>
    </location>
</feature>
<dbReference type="STRING" id="86049.A0A1C1CFF5"/>
<keyword evidence="5" id="KW-0539">Nucleus</keyword>
<comment type="subcellular location">
    <subcellularLocation>
        <location evidence="1">Nucleus</location>
    </subcellularLocation>
</comment>
<evidence type="ECO:0000256" key="3">
    <source>
        <dbReference type="ARBA" id="ARBA00022771"/>
    </source>
</evidence>
<name>A0A1C1CFF5_9EURO</name>
<dbReference type="GO" id="GO:0005634">
    <property type="term" value="C:nucleus"/>
    <property type="evidence" value="ECO:0007669"/>
    <property type="project" value="UniProtKB-SubCell"/>
</dbReference>
<dbReference type="SUPFAM" id="SSF57716">
    <property type="entry name" value="Glucocorticoid receptor-like (DNA-binding domain)"/>
    <property type="match status" value="1"/>
</dbReference>
<evidence type="ECO:0000259" key="7">
    <source>
        <dbReference type="PROSITE" id="PS50064"/>
    </source>
</evidence>
<feature type="region of interest" description="Disordered" evidence="6">
    <location>
        <begin position="107"/>
        <end position="467"/>
    </location>
</feature>
<feature type="compositionally biased region" description="Basic residues" evidence="6">
    <location>
        <begin position="329"/>
        <end position="338"/>
    </location>
</feature>
<comment type="caution">
    <text evidence="8">The sequence shown here is derived from an EMBL/GenBank/DDBJ whole genome shotgun (WGS) entry which is preliminary data.</text>
</comment>
<feature type="compositionally biased region" description="Acidic residues" evidence="6">
    <location>
        <begin position="430"/>
        <end position="444"/>
    </location>
</feature>
<dbReference type="Gene3D" id="3.30.1740.10">
    <property type="entry name" value="Zinc finger, PARP-type"/>
    <property type="match status" value="1"/>
</dbReference>
<keyword evidence="3" id="KW-0863">Zinc-finger</keyword>
<feature type="compositionally biased region" description="Basic residues" evidence="6">
    <location>
        <begin position="451"/>
        <end position="467"/>
    </location>
</feature>
<evidence type="ECO:0000256" key="5">
    <source>
        <dbReference type="ARBA" id="ARBA00023242"/>
    </source>
</evidence>
<sequence length="467" mass="50958">MSEPTYRFELAKQGRALCQNSACKHAGVKIGKGEFRMGTLAVIDGNSSWRWKHWGCVTPLQIGNLQTQVGPLEDLDLDGDLPHIIDGYEEIDDEAREKIKFALHNGHVPDEDWKGADAAQDPELNRPGKKGINKRTPKKKPVEEDGDPIDEKGETPSKPKPKGGRGKKAKAESGDEADMPVPAPKRKAAGKRNVKVEEGDDADENPPPPKRVRKRKATIKEEDEEDRVAEEKLAKKSGAQKVKVENEEETTTAPARRSRAKKPKVEERDDEDMPDAPQPEPAKRERVRKRTNLSADPEGGKNEVKPSISQDPGELDDLPAETKPSSKAKAVKRGRKGNAIKQREPEEDTHDAHGASARGEANQEATIRTTDETTNETKPNVNREDRAQAHGKSSSRATGSASSAVVETDGEAEAYGDTNATDPAGRPELEEPDADAGGVEDEREEASKPNKAGKGKRSRKTAKGRAK</sequence>
<evidence type="ECO:0000256" key="1">
    <source>
        <dbReference type="ARBA" id="ARBA00004123"/>
    </source>
</evidence>
<proteinExistence type="predicted"/>
<dbReference type="EMBL" id="LGRB01000014">
    <property type="protein sequence ID" value="OCT47208.1"/>
    <property type="molecule type" value="Genomic_DNA"/>
</dbReference>
<dbReference type="InterPro" id="IPR001510">
    <property type="entry name" value="Znf_PARP"/>
</dbReference>
<evidence type="ECO:0000256" key="6">
    <source>
        <dbReference type="SAM" id="MobiDB-lite"/>
    </source>
</evidence>
<feature type="compositionally biased region" description="Low complexity" evidence="6">
    <location>
        <begin position="394"/>
        <end position="404"/>
    </location>
</feature>
<dbReference type="Proteomes" id="UP000094526">
    <property type="component" value="Unassembled WGS sequence"/>
</dbReference>
<dbReference type="GO" id="GO:0008270">
    <property type="term" value="F:zinc ion binding"/>
    <property type="evidence" value="ECO:0007669"/>
    <property type="project" value="UniProtKB-KW"/>
</dbReference>
<dbReference type="PROSITE" id="PS50064">
    <property type="entry name" value="ZF_PARP_2"/>
    <property type="match status" value="1"/>
</dbReference>
<dbReference type="VEuPathDB" id="FungiDB:CLCR_02376"/>
<feature type="domain" description="PARP-type" evidence="7">
    <location>
        <begin position="6"/>
        <end position="107"/>
    </location>
</feature>
<feature type="compositionally biased region" description="Basic residues" evidence="6">
    <location>
        <begin position="127"/>
        <end position="139"/>
    </location>
</feature>
<keyword evidence="2" id="KW-0479">Metal-binding</keyword>
<evidence type="ECO:0000256" key="2">
    <source>
        <dbReference type="ARBA" id="ARBA00022723"/>
    </source>
</evidence>
<feature type="compositionally biased region" description="Basic residues" evidence="6">
    <location>
        <begin position="159"/>
        <end position="168"/>
    </location>
</feature>
<evidence type="ECO:0000313" key="9">
    <source>
        <dbReference type="Proteomes" id="UP000094526"/>
    </source>
</evidence>
<dbReference type="AlphaFoldDB" id="A0A1C1CFF5"/>
<dbReference type="Pfam" id="PF00645">
    <property type="entry name" value="zf-PARP"/>
    <property type="match status" value="1"/>
</dbReference>
<evidence type="ECO:0000313" key="8">
    <source>
        <dbReference type="EMBL" id="OCT47208.1"/>
    </source>
</evidence>